<dbReference type="InterPro" id="IPR036273">
    <property type="entry name" value="CRAL/TRIO_N_dom_sf"/>
</dbReference>
<dbReference type="InterPro" id="IPR011074">
    <property type="entry name" value="CRAL/TRIO_N_dom"/>
</dbReference>
<evidence type="ECO:0000259" key="1">
    <source>
        <dbReference type="SMART" id="SM01100"/>
    </source>
</evidence>
<accession>E4XZT4</accession>
<dbReference type="InParanoid" id="E4XZT4"/>
<proteinExistence type="predicted"/>
<sequence>MTFKSGLSIKEQEKAKEELNEDPETINAKIKELRNICKKSKKIPVASHIRLDDDSFIVRYLRVTKYDLKKAEEKITALFQLMLDWPEVFADLKWTPDIEKVFDAGIMELMEPDEDGCWVLTSASGRWDPAEIPAHALHQEMDCKLQVLRKIFVKRTIISNPKSVGLSARMAYRARECASARHSLHHRPWWNELESLPGCRLEVG</sequence>
<dbReference type="OrthoDB" id="75724at2759"/>
<dbReference type="Proteomes" id="UP000001307">
    <property type="component" value="Unassembled WGS sequence"/>
</dbReference>
<dbReference type="SUPFAM" id="SSF46938">
    <property type="entry name" value="CRAL/TRIO N-terminal domain"/>
    <property type="match status" value="1"/>
</dbReference>
<organism evidence="2">
    <name type="scientific">Oikopleura dioica</name>
    <name type="common">Tunicate</name>
    <dbReference type="NCBI Taxonomy" id="34765"/>
    <lineage>
        <taxon>Eukaryota</taxon>
        <taxon>Metazoa</taxon>
        <taxon>Chordata</taxon>
        <taxon>Tunicata</taxon>
        <taxon>Appendicularia</taxon>
        <taxon>Copelata</taxon>
        <taxon>Oikopleuridae</taxon>
        <taxon>Oikopleura</taxon>
    </lineage>
</organism>
<dbReference type="PANTHER" id="PTHR10174">
    <property type="entry name" value="ALPHA-TOCOPHEROL TRANSFER PROTEIN-RELATED"/>
    <property type="match status" value="1"/>
</dbReference>
<dbReference type="Gene3D" id="1.10.8.20">
    <property type="entry name" value="N-terminal domain of phosphatidylinositol transfer protein sec14p"/>
    <property type="match status" value="1"/>
</dbReference>
<evidence type="ECO:0000313" key="3">
    <source>
        <dbReference type="Proteomes" id="UP000001307"/>
    </source>
</evidence>
<name>E4XZT4_OIKDI</name>
<dbReference type="PANTHER" id="PTHR10174:SF130">
    <property type="entry name" value="ALPHA-TOCOPHEROL TRANSFER PROTEIN-LIKE"/>
    <property type="match status" value="1"/>
</dbReference>
<dbReference type="AlphaFoldDB" id="E4XZT4"/>
<dbReference type="GO" id="GO:1902936">
    <property type="term" value="F:phosphatidylinositol bisphosphate binding"/>
    <property type="evidence" value="ECO:0007669"/>
    <property type="project" value="TreeGrafter"/>
</dbReference>
<reference evidence="2" key="1">
    <citation type="journal article" date="2010" name="Science">
        <title>Plasticity of animal genome architecture unmasked by rapid evolution of a pelagic tunicate.</title>
        <authorList>
            <person name="Denoeud F."/>
            <person name="Henriet S."/>
            <person name="Mungpakdee S."/>
            <person name="Aury J.M."/>
            <person name="Da Silva C."/>
            <person name="Brinkmann H."/>
            <person name="Mikhaleva J."/>
            <person name="Olsen L.C."/>
            <person name="Jubin C."/>
            <person name="Canestro C."/>
            <person name="Bouquet J.M."/>
            <person name="Danks G."/>
            <person name="Poulain J."/>
            <person name="Campsteijn C."/>
            <person name="Adamski M."/>
            <person name="Cross I."/>
            <person name="Yadetie F."/>
            <person name="Muffato M."/>
            <person name="Louis A."/>
            <person name="Butcher S."/>
            <person name="Tsagkogeorga G."/>
            <person name="Konrad A."/>
            <person name="Singh S."/>
            <person name="Jensen M.F."/>
            <person name="Cong E.H."/>
            <person name="Eikeseth-Otteraa H."/>
            <person name="Noel B."/>
            <person name="Anthouard V."/>
            <person name="Porcel B.M."/>
            <person name="Kachouri-Lafond R."/>
            <person name="Nishino A."/>
            <person name="Ugolini M."/>
            <person name="Chourrout P."/>
            <person name="Nishida H."/>
            <person name="Aasland R."/>
            <person name="Huzurbazar S."/>
            <person name="Westhof E."/>
            <person name="Delsuc F."/>
            <person name="Lehrach H."/>
            <person name="Reinhardt R."/>
            <person name="Weissenbach J."/>
            <person name="Roy S.W."/>
            <person name="Artiguenave F."/>
            <person name="Postlethwait J.H."/>
            <person name="Manak J.R."/>
            <person name="Thompson E.M."/>
            <person name="Jaillon O."/>
            <person name="Du Pasquier L."/>
            <person name="Boudinot P."/>
            <person name="Liberles D.A."/>
            <person name="Volff J.N."/>
            <person name="Philippe H."/>
            <person name="Lenhard B."/>
            <person name="Roest Crollius H."/>
            <person name="Wincker P."/>
            <person name="Chourrout D."/>
        </authorList>
    </citation>
    <scope>NUCLEOTIDE SEQUENCE [LARGE SCALE GENOMIC DNA]</scope>
</reference>
<keyword evidence="3" id="KW-1185">Reference proteome</keyword>
<gene>
    <name evidence="2" type="ORF">GSOID_T00012039001</name>
</gene>
<protein>
    <recommendedName>
        <fullName evidence="1">CRAL/TRIO N-terminal domain-containing protein</fullName>
    </recommendedName>
</protein>
<dbReference type="GO" id="GO:0016020">
    <property type="term" value="C:membrane"/>
    <property type="evidence" value="ECO:0007669"/>
    <property type="project" value="TreeGrafter"/>
</dbReference>
<dbReference type="EMBL" id="FN653432">
    <property type="protein sequence ID" value="CBY15146.1"/>
    <property type="molecule type" value="Genomic_DNA"/>
</dbReference>
<evidence type="ECO:0000313" key="2">
    <source>
        <dbReference type="EMBL" id="CBY15146.1"/>
    </source>
</evidence>
<dbReference type="SMART" id="SM01100">
    <property type="entry name" value="CRAL_TRIO_N"/>
    <property type="match status" value="1"/>
</dbReference>
<feature type="domain" description="CRAL/TRIO N-terminal" evidence="1">
    <location>
        <begin position="53"/>
        <end position="78"/>
    </location>
</feature>